<dbReference type="SMART" id="SM00220">
    <property type="entry name" value="S_TKc"/>
    <property type="match status" value="1"/>
</dbReference>
<evidence type="ECO:0000313" key="3">
    <source>
        <dbReference type="Proteomes" id="UP000215289"/>
    </source>
</evidence>
<dbReference type="InterPro" id="IPR000719">
    <property type="entry name" value="Prot_kinase_dom"/>
</dbReference>
<dbReference type="SUPFAM" id="SSF56112">
    <property type="entry name" value="Protein kinase-like (PK-like)"/>
    <property type="match status" value="1"/>
</dbReference>
<evidence type="ECO:0000313" key="2">
    <source>
        <dbReference type="EMBL" id="RLM00068.1"/>
    </source>
</evidence>
<keyword evidence="3" id="KW-1185">Reference proteome</keyword>
<dbReference type="Gene3D" id="1.10.510.10">
    <property type="entry name" value="Transferase(Phosphotransferase) domain 1"/>
    <property type="match status" value="1"/>
</dbReference>
<dbReference type="Pfam" id="PF00069">
    <property type="entry name" value="Pkinase"/>
    <property type="match status" value="1"/>
</dbReference>
<dbReference type="GO" id="GO:0005634">
    <property type="term" value="C:nucleus"/>
    <property type="evidence" value="ECO:0007669"/>
    <property type="project" value="TreeGrafter"/>
</dbReference>
<dbReference type="InterPro" id="IPR011009">
    <property type="entry name" value="Kinase-like_dom_sf"/>
</dbReference>
<reference evidence="2 3" key="1">
    <citation type="submission" date="2018-08" db="EMBL/GenBank/DDBJ databases">
        <title>Draft genome sequences of two Aspergillus turcosus clinical strains isolated from bronchoalveolar lavage fluid: one azole-susceptible and the other azole-resistant.</title>
        <authorList>
            <person name="Parent-Michaud M."/>
            <person name="Dufresne P.J."/>
            <person name="Fournier E."/>
            <person name="Martineau C."/>
            <person name="Moreira S."/>
            <person name="Perkins V."/>
            <person name="De Repentigny L."/>
            <person name="Dufresne S.F."/>
        </authorList>
    </citation>
    <scope>NUCLEOTIDE SEQUENCE [LARGE SCALE GENOMIC DNA]</scope>
    <source>
        <strain evidence="2">HMR AF 1038</strain>
    </source>
</reference>
<name>A0A229XNJ3_9EURO</name>
<dbReference type="AlphaFoldDB" id="A0A229XNJ3"/>
<sequence length="320" mass="36704">MSSPLFRIGQILRGKLGKYTIAKQVRDTVWLANNQAEETVIIKGVQGHPRVTNERDVLKRFQSRTSCLRPLIDEIEDPSEPTTIVLKYLEDDLLQATKKQHLNRKELKHVSRYVLEALNSLHEGGYVHADVKPDNVFVNYIDRGVKNNVRFSDVQLGDLGGACHVDSKWAKSGAPLGAPMWRSPEMIMETPWGTPTDIWSFGAVLISLIYGGDFNLFDPTTVPYGHEEYSLEVLKQQFRYFGPWPGKYEEVASPETVHAIMWIMQEIPKSETTPFSMITENEVCKKDKEFIMGIMKMDWRDRPTAKDLLGHEWFNEDCEE</sequence>
<dbReference type="STRING" id="1245748.A0A229XNJ3"/>
<dbReference type="OrthoDB" id="5979581at2759"/>
<proteinExistence type="predicted"/>
<dbReference type="EMBL" id="NIDN02000020">
    <property type="protein sequence ID" value="RLM00068.1"/>
    <property type="molecule type" value="Genomic_DNA"/>
</dbReference>
<dbReference type="PANTHER" id="PTHR44167:SF24">
    <property type="entry name" value="SERINE_THREONINE-PROTEIN KINASE CHK2"/>
    <property type="match status" value="1"/>
</dbReference>
<dbReference type="PROSITE" id="PS00108">
    <property type="entry name" value="PROTEIN_KINASE_ST"/>
    <property type="match status" value="1"/>
</dbReference>
<comment type="caution">
    <text evidence="2">The sequence shown here is derived from an EMBL/GenBank/DDBJ whole genome shotgun (WGS) entry which is preliminary data.</text>
</comment>
<dbReference type="GO" id="GO:0044773">
    <property type="term" value="P:mitotic DNA damage checkpoint signaling"/>
    <property type="evidence" value="ECO:0007669"/>
    <property type="project" value="TreeGrafter"/>
</dbReference>
<organism evidence="2 3">
    <name type="scientific">Aspergillus turcosus</name>
    <dbReference type="NCBI Taxonomy" id="1245748"/>
    <lineage>
        <taxon>Eukaryota</taxon>
        <taxon>Fungi</taxon>
        <taxon>Dikarya</taxon>
        <taxon>Ascomycota</taxon>
        <taxon>Pezizomycotina</taxon>
        <taxon>Eurotiomycetes</taxon>
        <taxon>Eurotiomycetidae</taxon>
        <taxon>Eurotiales</taxon>
        <taxon>Aspergillaceae</taxon>
        <taxon>Aspergillus</taxon>
        <taxon>Aspergillus subgen. Fumigati</taxon>
    </lineage>
</organism>
<dbReference type="GO" id="GO:0005524">
    <property type="term" value="F:ATP binding"/>
    <property type="evidence" value="ECO:0007669"/>
    <property type="project" value="InterPro"/>
</dbReference>
<dbReference type="GO" id="GO:0004674">
    <property type="term" value="F:protein serine/threonine kinase activity"/>
    <property type="evidence" value="ECO:0007669"/>
    <property type="project" value="TreeGrafter"/>
</dbReference>
<protein>
    <recommendedName>
        <fullName evidence="1">Protein kinase domain-containing protein</fullName>
    </recommendedName>
</protein>
<feature type="domain" description="Protein kinase" evidence="1">
    <location>
        <begin position="5"/>
        <end position="314"/>
    </location>
</feature>
<dbReference type="Proteomes" id="UP000215289">
    <property type="component" value="Unassembled WGS sequence"/>
</dbReference>
<gene>
    <name evidence="2" type="ORF">CFD26_104789</name>
</gene>
<accession>A0A229XNJ3</accession>
<dbReference type="InterPro" id="IPR008271">
    <property type="entry name" value="Ser/Thr_kinase_AS"/>
</dbReference>
<evidence type="ECO:0000259" key="1">
    <source>
        <dbReference type="PROSITE" id="PS50011"/>
    </source>
</evidence>
<dbReference type="PROSITE" id="PS50011">
    <property type="entry name" value="PROTEIN_KINASE_DOM"/>
    <property type="match status" value="1"/>
</dbReference>
<dbReference type="PANTHER" id="PTHR44167">
    <property type="entry name" value="OVARIAN-SPECIFIC SERINE/THREONINE-PROTEIN KINASE LOK-RELATED"/>
    <property type="match status" value="1"/>
</dbReference>